<evidence type="ECO:0000256" key="1">
    <source>
        <dbReference type="ARBA" id="ARBA00004365"/>
    </source>
</evidence>
<dbReference type="SUPFAM" id="SSF64518">
    <property type="entry name" value="Phase 1 flagellin"/>
    <property type="match status" value="1"/>
</dbReference>
<dbReference type="PANTHER" id="PTHR42792">
    <property type="entry name" value="FLAGELLIN"/>
    <property type="match status" value="1"/>
</dbReference>
<reference evidence="8 9" key="1">
    <citation type="submission" date="2016-06" db="EMBL/GenBank/DDBJ databases">
        <authorList>
            <person name="Kjaerup R.B."/>
            <person name="Dalgaard T.S."/>
            <person name="Juul-Madsen H.R."/>
        </authorList>
    </citation>
    <scope>NUCLEOTIDE SEQUENCE [LARGE SCALE GENOMIC DNA]</scope>
    <source>
        <strain evidence="8 9">CECT 8886</strain>
    </source>
</reference>
<dbReference type="Pfam" id="PF00669">
    <property type="entry name" value="Flagellin_N"/>
    <property type="match status" value="1"/>
</dbReference>
<evidence type="ECO:0000313" key="9">
    <source>
        <dbReference type="Proteomes" id="UP000092544"/>
    </source>
</evidence>
<proteinExistence type="inferred from homology"/>
<dbReference type="InterPro" id="IPR013384">
    <property type="entry name" value="Flagell_FlgL"/>
</dbReference>
<dbReference type="EMBL" id="FLOB01000002">
    <property type="protein sequence ID" value="SBS28087.1"/>
    <property type="molecule type" value="Genomic_DNA"/>
</dbReference>
<keyword evidence="8" id="KW-0969">Cilium</keyword>
<dbReference type="GO" id="GO:0071973">
    <property type="term" value="P:bacterial-type flagellum-dependent cell motility"/>
    <property type="evidence" value="ECO:0007669"/>
    <property type="project" value="InterPro"/>
</dbReference>
<keyword evidence="5" id="KW-0975">Bacterial flagellum</keyword>
<evidence type="ECO:0000256" key="3">
    <source>
        <dbReference type="ARBA" id="ARBA00005709"/>
    </source>
</evidence>
<dbReference type="NCBIfam" id="TIGR02550">
    <property type="entry name" value="flagell_flgL"/>
    <property type="match status" value="1"/>
</dbReference>
<comment type="similarity">
    <text evidence="3">Belongs to the bacterial flagellin family.</text>
</comment>
<feature type="compositionally biased region" description="Low complexity" evidence="6">
    <location>
        <begin position="259"/>
        <end position="269"/>
    </location>
</feature>
<dbReference type="AlphaFoldDB" id="A0A1A8T773"/>
<dbReference type="STRING" id="1792290.MSP8886_01051"/>
<sequence length="447" mass="48799">MRVTNNQIYGQSSRAISQANDRVMDIQKKITENTSIVSPSDNPVGAREVMQYESSNQSLKQYDNNMKMAKGHLEYEEVALQSYNGLLDEARTMLIQADNTANTHQDIGAIADQVSSMVDSMEDLMNSRSADGSYIFSGTNTQAPAFTHLPDGTFKWSGNEGQNFAQISESRKVAVSDSGKHIFEDVWKRNTFSTKLSVGNSSVTSKVSNQDDFDVFLKKHFSVTNKASNHFVLTTTPLSMTKPDAAAIQTLVSQRAQDAAANKADGANNDNKDDDRSYIGPPGRYFLADSSGNVIASGTYDPNKNLIIQGMSFSLKGDPGAIVDVDLNKPERDNVVNVLRNTIKVMKDPHASSEERDIALKNGQVSIVNTQTSVGRVRSVVGARLNSMTERGDFSTANQMANTMAQDRVAGLDMGKAATKLSMSETALNASQKLFTRIDNLSLFNKI</sequence>
<dbReference type="GO" id="GO:0005198">
    <property type="term" value="F:structural molecule activity"/>
    <property type="evidence" value="ECO:0007669"/>
    <property type="project" value="InterPro"/>
</dbReference>
<evidence type="ECO:0000256" key="6">
    <source>
        <dbReference type="SAM" id="MobiDB-lite"/>
    </source>
</evidence>
<dbReference type="OrthoDB" id="9768249at2"/>
<dbReference type="GO" id="GO:0009424">
    <property type="term" value="C:bacterial-type flagellum hook"/>
    <property type="evidence" value="ECO:0007669"/>
    <property type="project" value="InterPro"/>
</dbReference>
<evidence type="ECO:0000313" key="8">
    <source>
        <dbReference type="EMBL" id="SBS28087.1"/>
    </source>
</evidence>
<dbReference type="InterPro" id="IPR001029">
    <property type="entry name" value="Flagellin_N"/>
</dbReference>
<dbReference type="Gene3D" id="1.20.1330.10">
    <property type="entry name" value="f41 fragment of flagellin, N-terminal domain"/>
    <property type="match status" value="1"/>
</dbReference>
<feature type="region of interest" description="Disordered" evidence="6">
    <location>
        <begin position="259"/>
        <end position="282"/>
    </location>
</feature>
<keyword evidence="8" id="KW-0282">Flagellum</keyword>
<protein>
    <submittedName>
        <fullName evidence="8">Flagellar hook-associated protein 3</fullName>
    </submittedName>
</protein>
<evidence type="ECO:0000256" key="5">
    <source>
        <dbReference type="ARBA" id="ARBA00023143"/>
    </source>
</evidence>
<evidence type="ECO:0000259" key="7">
    <source>
        <dbReference type="Pfam" id="PF00669"/>
    </source>
</evidence>
<dbReference type="RefSeq" id="WP_067013457.1">
    <property type="nucleotide sequence ID" value="NZ_FLOB01000002.1"/>
</dbReference>
<keyword evidence="8" id="KW-0966">Cell projection</keyword>
<dbReference type="PANTHER" id="PTHR42792:SF1">
    <property type="entry name" value="FLAGELLAR HOOK-ASSOCIATED PROTEIN 3"/>
    <property type="match status" value="1"/>
</dbReference>
<dbReference type="GO" id="GO:0005576">
    <property type="term" value="C:extracellular region"/>
    <property type="evidence" value="ECO:0007669"/>
    <property type="project" value="UniProtKB-SubCell"/>
</dbReference>
<comment type="subcellular location">
    <subcellularLocation>
        <location evidence="1">Bacterial flagellum</location>
    </subcellularLocation>
    <subcellularLocation>
        <location evidence="2">Secreted</location>
    </subcellularLocation>
</comment>
<keyword evidence="9" id="KW-1185">Reference proteome</keyword>
<organism evidence="8 9">
    <name type="scientific">Marinomonas spartinae</name>
    <dbReference type="NCBI Taxonomy" id="1792290"/>
    <lineage>
        <taxon>Bacteria</taxon>
        <taxon>Pseudomonadati</taxon>
        <taxon>Pseudomonadota</taxon>
        <taxon>Gammaproteobacteria</taxon>
        <taxon>Oceanospirillales</taxon>
        <taxon>Oceanospirillaceae</taxon>
        <taxon>Marinomonas</taxon>
    </lineage>
</organism>
<evidence type="ECO:0000256" key="4">
    <source>
        <dbReference type="ARBA" id="ARBA00022525"/>
    </source>
</evidence>
<dbReference type="InterPro" id="IPR001492">
    <property type="entry name" value="Flagellin"/>
</dbReference>
<accession>A0A1A8T773</accession>
<dbReference type="Proteomes" id="UP000092544">
    <property type="component" value="Unassembled WGS sequence"/>
</dbReference>
<keyword evidence="4" id="KW-0964">Secreted</keyword>
<gene>
    <name evidence="8" type="primary">flgL</name>
    <name evidence="8" type="ORF">MSP8886_01051</name>
</gene>
<name>A0A1A8T773_9GAMM</name>
<evidence type="ECO:0000256" key="2">
    <source>
        <dbReference type="ARBA" id="ARBA00004613"/>
    </source>
</evidence>
<feature type="domain" description="Flagellin N-terminal" evidence="7">
    <location>
        <begin position="4"/>
        <end position="141"/>
    </location>
</feature>